<dbReference type="PANTHER" id="PTHR43861">
    <property type="entry name" value="TRANS-ACONITATE 2-METHYLTRANSFERASE-RELATED"/>
    <property type="match status" value="1"/>
</dbReference>
<dbReference type="GeneID" id="102803287"/>
<evidence type="ECO:0000259" key="1">
    <source>
        <dbReference type="Pfam" id="PF08241"/>
    </source>
</evidence>
<gene>
    <name evidence="3" type="primary">LOC102803287</name>
</gene>
<accession>A0ABM0MWX6</accession>
<organism evidence="2 3">
    <name type="scientific">Saccoglossus kowalevskii</name>
    <name type="common">Acorn worm</name>
    <dbReference type="NCBI Taxonomy" id="10224"/>
    <lineage>
        <taxon>Eukaryota</taxon>
        <taxon>Metazoa</taxon>
        <taxon>Hemichordata</taxon>
        <taxon>Enteropneusta</taxon>
        <taxon>Harrimaniidae</taxon>
        <taxon>Saccoglossus</taxon>
    </lineage>
</organism>
<feature type="domain" description="Methyltransferase type 11" evidence="1">
    <location>
        <begin position="91"/>
        <end position="191"/>
    </location>
</feature>
<dbReference type="RefSeq" id="XP_006824517.1">
    <property type="nucleotide sequence ID" value="XM_006824454.1"/>
</dbReference>
<protein>
    <submittedName>
        <fullName evidence="3">Uncharacterized protein LOC102803287</fullName>
    </submittedName>
</protein>
<evidence type="ECO:0000313" key="2">
    <source>
        <dbReference type="Proteomes" id="UP000694865"/>
    </source>
</evidence>
<dbReference type="InterPro" id="IPR029063">
    <property type="entry name" value="SAM-dependent_MTases_sf"/>
</dbReference>
<dbReference type="SUPFAM" id="SSF53335">
    <property type="entry name" value="S-adenosyl-L-methionine-dependent methyltransferases"/>
    <property type="match status" value="1"/>
</dbReference>
<dbReference type="Pfam" id="PF08241">
    <property type="entry name" value="Methyltransf_11"/>
    <property type="match status" value="1"/>
</dbReference>
<keyword evidence="2" id="KW-1185">Reference proteome</keyword>
<dbReference type="Gene3D" id="3.40.50.150">
    <property type="entry name" value="Vaccinia Virus protein VP39"/>
    <property type="match status" value="1"/>
</dbReference>
<dbReference type="Proteomes" id="UP000694865">
    <property type="component" value="Unplaced"/>
</dbReference>
<name>A0ABM0MWX6_SACKO</name>
<dbReference type="PANTHER" id="PTHR43861:SF1">
    <property type="entry name" value="TRANS-ACONITATE 2-METHYLTRANSFERASE"/>
    <property type="match status" value="1"/>
</dbReference>
<dbReference type="CDD" id="cd02440">
    <property type="entry name" value="AdoMet_MTases"/>
    <property type="match status" value="1"/>
</dbReference>
<reference evidence="3" key="1">
    <citation type="submission" date="2025-08" db="UniProtKB">
        <authorList>
            <consortium name="RefSeq"/>
        </authorList>
    </citation>
    <scope>IDENTIFICATION</scope>
    <source>
        <tissue evidence="3">Testes</tissue>
    </source>
</reference>
<dbReference type="InterPro" id="IPR013216">
    <property type="entry name" value="Methyltransf_11"/>
</dbReference>
<sequence length="318" mass="35428">MQTLTLLDGHWKDGDVVLNVGCGTGNETIMIVEMDNVSSVIGNVYAAPCAGYTPLMQTFGTILSGHDFEQPTSGYTLALSDGHWKDGDVVLDVGCGTGDETKLIAEMDNVSSVIGVDISPQMIEYAKTQHVISKKVEYIQGDVCRLVEEHPQLSNHFTKVVSFSCFNWFENQKDALKNVSACLSDGGECAIHMSYKSNPVHDANVQMNRHEQWKDQLQGFNDGLYLYPGSPAEFAEVVKTCGFTDVKCYSDDVITKMHSTEDMKDSFRAILGQLNVIPPNQHEDFLQDWLHVFDKINSHDGSETRIYNIPSLFVWARK</sequence>
<proteinExistence type="predicted"/>
<evidence type="ECO:0000313" key="3">
    <source>
        <dbReference type="RefSeq" id="XP_006824517.1"/>
    </source>
</evidence>